<dbReference type="NCBIfam" id="TIGR02432">
    <property type="entry name" value="lysidine_TilS_N"/>
    <property type="match status" value="1"/>
</dbReference>
<comment type="function">
    <text evidence="6">Ligates lysine onto the cytidine present at position 34 of the AUA codon-specific tRNA(Ile) that contains the anticodon CAU, in an ATP-dependent manner. Cytidine is converted to lysidine, thus changing the amino acid specificity of the tRNA from methionine to isoleucine.</text>
</comment>
<gene>
    <name evidence="6 8" type="primary">tilS</name>
</gene>
<comment type="catalytic activity">
    <reaction evidence="5 6">
        <text>cytidine(34) in tRNA(Ile2) + L-lysine + ATP = lysidine(34) in tRNA(Ile2) + AMP + diphosphate + H(+)</text>
        <dbReference type="Rhea" id="RHEA:43744"/>
        <dbReference type="Rhea" id="RHEA-COMP:10625"/>
        <dbReference type="Rhea" id="RHEA-COMP:10670"/>
        <dbReference type="ChEBI" id="CHEBI:15378"/>
        <dbReference type="ChEBI" id="CHEBI:30616"/>
        <dbReference type="ChEBI" id="CHEBI:32551"/>
        <dbReference type="ChEBI" id="CHEBI:33019"/>
        <dbReference type="ChEBI" id="CHEBI:82748"/>
        <dbReference type="ChEBI" id="CHEBI:83665"/>
        <dbReference type="ChEBI" id="CHEBI:456215"/>
        <dbReference type="EC" id="6.3.4.19"/>
    </reaction>
</comment>
<dbReference type="SUPFAM" id="SSF52402">
    <property type="entry name" value="Adenine nucleotide alpha hydrolases-like"/>
    <property type="match status" value="1"/>
</dbReference>
<keyword evidence="3 6" id="KW-0547">Nucleotide-binding</keyword>
<evidence type="ECO:0000256" key="4">
    <source>
        <dbReference type="ARBA" id="ARBA00022840"/>
    </source>
</evidence>
<dbReference type="AlphaFoldDB" id="A0A1Z1MG38"/>
<feature type="binding site" evidence="6">
    <location>
        <begin position="30"/>
        <end position="35"/>
    </location>
    <ligand>
        <name>ATP</name>
        <dbReference type="ChEBI" id="CHEBI:30616"/>
    </ligand>
</feature>
<evidence type="ECO:0000256" key="3">
    <source>
        <dbReference type="ARBA" id="ARBA00022741"/>
    </source>
</evidence>
<dbReference type="PANTHER" id="PTHR43033:SF1">
    <property type="entry name" value="TRNA(ILE)-LYSIDINE SYNTHASE-RELATED"/>
    <property type="match status" value="1"/>
</dbReference>
<dbReference type="InterPro" id="IPR014729">
    <property type="entry name" value="Rossmann-like_a/b/a_fold"/>
</dbReference>
<dbReference type="GO" id="GO:0009507">
    <property type="term" value="C:chloroplast"/>
    <property type="evidence" value="ECO:0007669"/>
    <property type="project" value="UniProtKB-SubCell"/>
</dbReference>
<accession>A0A1Z1MG38</accession>
<keyword evidence="8" id="KW-0150">Chloroplast</keyword>
<dbReference type="HAMAP" id="MF_01161">
    <property type="entry name" value="tRNA_Ile_lys_synt"/>
    <property type="match status" value="1"/>
</dbReference>
<comment type="domain">
    <text evidence="6">The N-terminal region contains the highly conserved SGGXDS motif, predicted to be a P-loop motif involved in ATP binding.</text>
</comment>
<comment type="subcellular location">
    <subcellularLocation>
        <location evidence="6">Plastid</location>
        <location evidence="6">Chloroplast</location>
    </subcellularLocation>
</comment>
<keyword evidence="8" id="KW-0934">Plastid</keyword>
<dbReference type="InterPro" id="IPR012094">
    <property type="entry name" value="tRNA_Ile_lys_synt"/>
</dbReference>
<dbReference type="GO" id="GO:0005524">
    <property type="term" value="F:ATP binding"/>
    <property type="evidence" value="ECO:0007669"/>
    <property type="project" value="UniProtKB-UniRule"/>
</dbReference>
<name>A0A1Z1MG38_9FLOR</name>
<protein>
    <recommendedName>
        <fullName evidence="6">tRNA(Ile)-lysidine synthase, chloroplastic</fullName>
        <ecNumber evidence="6">6.3.4.19</ecNumber>
    </recommendedName>
    <alternativeName>
        <fullName evidence="6">tRNA(Ile)-2-lysyl-cytidine synthase</fullName>
    </alternativeName>
    <alternativeName>
        <fullName evidence="6">tRNA(Ile)-lysidine synthetase</fullName>
    </alternativeName>
</protein>
<dbReference type="PANTHER" id="PTHR43033">
    <property type="entry name" value="TRNA(ILE)-LYSIDINE SYNTHASE-RELATED"/>
    <property type="match status" value="1"/>
</dbReference>
<evidence type="ECO:0000313" key="8">
    <source>
        <dbReference type="EMBL" id="ARW64714.1"/>
    </source>
</evidence>
<evidence type="ECO:0000256" key="1">
    <source>
        <dbReference type="ARBA" id="ARBA00022598"/>
    </source>
</evidence>
<feature type="domain" description="tRNA(Ile)-lysidine/2-thiocytidine synthase N-terminal" evidence="7">
    <location>
        <begin position="24"/>
        <end position="205"/>
    </location>
</feature>
<dbReference type="CDD" id="cd01992">
    <property type="entry name" value="TilS_N"/>
    <property type="match status" value="1"/>
</dbReference>
<evidence type="ECO:0000259" key="7">
    <source>
        <dbReference type="Pfam" id="PF01171"/>
    </source>
</evidence>
<dbReference type="GeneID" id="33357811"/>
<evidence type="ECO:0000256" key="6">
    <source>
        <dbReference type="HAMAP-Rule" id="MF_01161"/>
    </source>
</evidence>
<dbReference type="GO" id="GO:0032267">
    <property type="term" value="F:tRNA(Ile)-lysidine synthase activity"/>
    <property type="evidence" value="ECO:0007669"/>
    <property type="project" value="UniProtKB-EC"/>
</dbReference>
<evidence type="ECO:0000256" key="5">
    <source>
        <dbReference type="ARBA" id="ARBA00048539"/>
    </source>
</evidence>
<dbReference type="Pfam" id="PF01171">
    <property type="entry name" value="ATP_bind_3"/>
    <property type="match status" value="1"/>
</dbReference>
<reference evidence="8" key="1">
    <citation type="journal article" date="2017" name="J. Phycol.">
        <title>Analysis of chloroplast genomes and a supermatrix inform reclassification of the Rhodomelaceae (Rhodophyta).</title>
        <authorList>
            <person name="Diaz-Tapia P."/>
            <person name="Maggs C.A."/>
            <person name="West J.A."/>
            <person name="Verbruggen H."/>
        </authorList>
    </citation>
    <scope>NUCLEOTIDE SEQUENCE</scope>
    <source>
        <strain evidence="8">PD852</strain>
    </source>
</reference>
<dbReference type="EMBL" id="MF101434">
    <property type="protein sequence ID" value="ARW64714.1"/>
    <property type="molecule type" value="Genomic_DNA"/>
</dbReference>
<sequence length="335" mass="40405">MKQKKINKIENIITEFIKKYTINKILIAISGGQDSICLIQTIKNLNIIKNKKKTKISYIYIDHQWKKSGDQQIKHLINYIKLIQSHINIYQINKIALSEDKCRQNRYHIIIKHAILYNYNLIITGHNETDKIETFIQSIIKGSGVEYINNLAIKSKIYKEKFILRPLIGLDRNYIYWLCKKLCLPIWSDNTNYIYTIQRNRIRQELIPYIKQYLHVNVEKNIQYLLNNQYYQNEYLKQSTIKLYLKIRHSKRIAIDYNLINKQNFILQIKVIQIFCFHNIQIYLENKKVIKIIRTINKTKLSKLKIAENKYFNFFISNNWFYISIKNKNVILKFI</sequence>
<dbReference type="InterPro" id="IPR012795">
    <property type="entry name" value="tRNA_Ile_lys_synt_N"/>
</dbReference>
<keyword evidence="4 6" id="KW-0067">ATP-binding</keyword>
<organism evidence="8">
    <name type="scientific">Herposiphonia versicolor</name>
    <dbReference type="NCBI Taxonomy" id="2007163"/>
    <lineage>
        <taxon>Eukaryota</taxon>
        <taxon>Rhodophyta</taxon>
        <taxon>Florideophyceae</taxon>
        <taxon>Rhodymeniophycidae</taxon>
        <taxon>Ceramiales</taxon>
        <taxon>Rhodomelaceae</taxon>
        <taxon>Herposiphonieae</taxon>
        <taxon>Herposiphonia</taxon>
    </lineage>
</organism>
<proteinExistence type="inferred from homology"/>
<dbReference type="EC" id="6.3.4.19" evidence="6"/>
<dbReference type="InterPro" id="IPR011063">
    <property type="entry name" value="TilS/TtcA_N"/>
</dbReference>
<dbReference type="Gene3D" id="3.40.50.620">
    <property type="entry name" value="HUPs"/>
    <property type="match status" value="1"/>
</dbReference>
<comment type="similarity">
    <text evidence="6">Belongs to the tRNA(Ile)-lysidine synthase family.</text>
</comment>
<geneLocation type="chloroplast" evidence="8"/>
<dbReference type="RefSeq" id="YP_009395734.1">
    <property type="nucleotide sequence ID" value="NC_035279.1"/>
</dbReference>
<dbReference type="GO" id="GO:0006400">
    <property type="term" value="P:tRNA modification"/>
    <property type="evidence" value="ECO:0007669"/>
    <property type="project" value="UniProtKB-UniRule"/>
</dbReference>
<keyword evidence="1 6" id="KW-0436">Ligase</keyword>
<keyword evidence="2 6" id="KW-0819">tRNA processing</keyword>
<evidence type="ECO:0000256" key="2">
    <source>
        <dbReference type="ARBA" id="ARBA00022694"/>
    </source>
</evidence>